<dbReference type="PANTHER" id="PTHR32002">
    <property type="entry name" value="PROTEIN NLP8"/>
    <property type="match status" value="1"/>
</dbReference>
<evidence type="ECO:0000256" key="4">
    <source>
        <dbReference type="ARBA" id="ARBA00023242"/>
    </source>
</evidence>
<name>A0A4S4EZD6_CAMSN</name>
<dbReference type="PANTHER" id="PTHR32002:SF62">
    <property type="entry name" value="PROTEIN NLP6-LIKE ISOFORM X1"/>
    <property type="match status" value="1"/>
</dbReference>
<evidence type="ECO:0000256" key="2">
    <source>
        <dbReference type="ARBA" id="ARBA00023125"/>
    </source>
</evidence>
<dbReference type="InterPro" id="IPR000270">
    <property type="entry name" value="PB1_dom"/>
</dbReference>
<dbReference type="EMBL" id="SDRB02001074">
    <property type="protein sequence ID" value="THG21965.1"/>
    <property type="molecule type" value="Genomic_DNA"/>
</dbReference>
<dbReference type="Pfam" id="PF22922">
    <property type="entry name" value="GAF_NLP"/>
    <property type="match status" value="1"/>
</dbReference>
<dbReference type="SMART" id="SM00666">
    <property type="entry name" value="PB1"/>
    <property type="match status" value="1"/>
</dbReference>
<dbReference type="InterPro" id="IPR053793">
    <property type="entry name" value="PB1-like"/>
</dbReference>
<dbReference type="PROSITE" id="PS51519">
    <property type="entry name" value="RWP_RK"/>
    <property type="match status" value="1"/>
</dbReference>
<keyword evidence="3" id="KW-0804">Transcription</keyword>
<keyword evidence="4" id="KW-0539">Nucleus</keyword>
<keyword evidence="1" id="KW-0805">Transcription regulation</keyword>
<evidence type="ECO:0000256" key="5">
    <source>
        <dbReference type="SAM" id="MobiDB-lite"/>
    </source>
</evidence>
<dbReference type="InterPro" id="IPR055081">
    <property type="entry name" value="NLP1-9_GAF"/>
</dbReference>
<dbReference type="SUPFAM" id="SSF54277">
    <property type="entry name" value="CAD &amp; PB1 domains"/>
    <property type="match status" value="1"/>
</dbReference>
<dbReference type="PROSITE" id="PS51745">
    <property type="entry name" value="PB1"/>
    <property type="match status" value="1"/>
</dbReference>
<feature type="domain" description="RWP-RK" evidence="6">
    <location>
        <begin position="615"/>
        <end position="700"/>
    </location>
</feature>
<evidence type="ECO:0000259" key="6">
    <source>
        <dbReference type="PROSITE" id="PS51519"/>
    </source>
</evidence>
<evidence type="ECO:0000256" key="3">
    <source>
        <dbReference type="ARBA" id="ARBA00023163"/>
    </source>
</evidence>
<feature type="domain" description="PB1" evidence="7">
    <location>
        <begin position="729"/>
        <end position="811"/>
    </location>
</feature>
<evidence type="ECO:0000256" key="1">
    <source>
        <dbReference type="ARBA" id="ARBA00023015"/>
    </source>
</evidence>
<dbReference type="Pfam" id="PF02042">
    <property type="entry name" value="RWP-RK"/>
    <property type="match status" value="1"/>
</dbReference>
<keyword evidence="2" id="KW-0238">DNA-binding</keyword>
<feature type="region of interest" description="Disordered" evidence="5">
    <location>
        <begin position="1"/>
        <end position="24"/>
    </location>
</feature>
<evidence type="ECO:0000259" key="7">
    <source>
        <dbReference type="PROSITE" id="PS51745"/>
    </source>
</evidence>
<organism evidence="8 9">
    <name type="scientific">Camellia sinensis var. sinensis</name>
    <name type="common">China tea</name>
    <dbReference type="NCBI Taxonomy" id="542762"/>
    <lineage>
        <taxon>Eukaryota</taxon>
        <taxon>Viridiplantae</taxon>
        <taxon>Streptophyta</taxon>
        <taxon>Embryophyta</taxon>
        <taxon>Tracheophyta</taxon>
        <taxon>Spermatophyta</taxon>
        <taxon>Magnoliopsida</taxon>
        <taxon>eudicotyledons</taxon>
        <taxon>Gunneridae</taxon>
        <taxon>Pentapetalae</taxon>
        <taxon>asterids</taxon>
        <taxon>Ericales</taxon>
        <taxon>Theaceae</taxon>
        <taxon>Camellia</taxon>
    </lineage>
</organism>
<protein>
    <recommendedName>
        <fullName evidence="10">PB1 domain-containing protein</fullName>
    </recommendedName>
</protein>
<dbReference type="Proteomes" id="UP000306102">
    <property type="component" value="Unassembled WGS sequence"/>
</dbReference>
<keyword evidence="9" id="KW-1185">Reference proteome</keyword>
<evidence type="ECO:0008006" key="10">
    <source>
        <dbReference type="Google" id="ProtNLM"/>
    </source>
</evidence>
<sequence>MHIKPTLSPTQQRESRRQSMAENEHSLRTEYLTDGDGIRDFPPDFKSYVKNTQLLCQRTAFNWGWVFWSGEDDPRERLPPPPAFSELMARIKSCFKDVIMDLLPTTQCLLQFWKVIEIGGKCLLTTRYQPFGFNQINEGLCGYRLISLDYEFDVDGVSDEHLGLLGRVFRHQQLESTPNVQYYSCNEYPQRDRAIICNIKSSLVVPLFGFSRRCCIGVFEMVSTTEIINSHLGSFFYSLLQIKGLPSSKCEHLNCEKVKDETPEEIRKMLDVVYSTHHLPFAQTWSLCRLCNAVFKTYRTCHREGHMDDFLAVCALQQLRRGKGIVGRAISSQNLVFCKDVTQFSITEYPFAHYTRKFGFTGSFAICLRSSYIEDNVYTLEFFLPPNYTEGRDLRTALVPLLTTMKQHCKSFKVASGEELGEELSIEVLDFSEDGKLYSYQIPQTARSPNRMENGEQMDLDLFDQQLPKVDVVDTGNNVVSNAEENNIVVTYIEDNVYTLEFFLPPNYTEGRDLRTALVPLLTTMKQHCKSFKVASGEELGEELSIEVLDFSEDGELYSYQIPQTARSPNRMENGEQMDLDLFDQQLPEVDVVDTENNVVSNAEENNIVVTSVQQNCIINLSQRLQRKAGIPISLEDLQQRFGMKLKDVAESLGVSRSTVKRACREYNITWWSPGKRSKDNQLLSNKGVVQEQILESSHPPFFDPLHMQDMATASRTKPHFPTAQDTSIVTIKAKYGDDFIKFQLPVLSGMVEFQQQVAKRLNLQGGTYRVKYQDEVNDWILVVCDEDLQNYICNSISRERNTVTMLIQPITNCPS</sequence>
<gene>
    <name evidence="8" type="ORF">TEA_005110</name>
</gene>
<dbReference type="GO" id="GO:0003700">
    <property type="term" value="F:DNA-binding transcription factor activity"/>
    <property type="evidence" value="ECO:0007669"/>
    <property type="project" value="InterPro"/>
</dbReference>
<proteinExistence type="predicted"/>
<comment type="caution">
    <text evidence="8">The sequence shown here is derived from an EMBL/GenBank/DDBJ whole genome shotgun (WGS) entry which is preliminary data.</text>
</comment>
<dbReference type="InterPro" id="IPR045012">
    <property type="entry name" value="NLP"/>
</dbReference>
<dbReference type="Gene3D" id="3.10.20.90">
    <property type="entry name" value="Phosphatidylinositol 3-kinase Catalytic Subunit, Chain A, domain 1"/>
    <property type="match status" value="1"/>
</dbReference>
<dbReference type="GO" id="GO:0003677">
    <property type="term" value="F:DNA binding"/>
    <property type="evidence" value="ECO:0007669"/>
    <property type="project" value="UniProtKB-KW"/>
</dbReference>
<evidence type="ECO:0000313" key="9">
    <source>
        <dbReference type="Proteomes" id="UP000306102"/>
    </source>
</evidence>
<feature type="compositionally biased region" description="Basic and acidic residues" evidence="5">
    <location>
        <begin position="13"/>
        <end position="24"/>
    </location>
</feature>
<dbReference type="InterPro" id="IPR003035">
    <property type="entry name" value="RWP-RK_dom"/>
</dbReference>
<dbReference type="Pfam" id="PF00564">
    <property type="entry name" value="PB1"/>
    <property type="match status" value="1"/>
</dbReference>
<reference evidence="8 9" key="1">
    <citation type="journal article" date="2018" name="Proc. Natl. Acad. Sci. U.S.A.">
        <title>Draft genome sequence of Camellia sinensis var. sinensis provides insights into the evolution of the tea genome and tea quality.</title>
        <authorList>
            <person name="Wei C."/>
            <person name="Yang H."/>
            <person name="Wang S."/>
            <person name="Zhao J."/>
            <person name="Liu C."/>
            <person name="Gao L."/>
            <person name="Xia E."/>
            <person name="Lu Y."/>
            <person name="Tai Y."/>
            <person name="She G."/>
            <person name="Sun J."/>
            <person name="Cao H."/>
            <person name="Tong W."/>
            <person name="Gao Q."/>
            <person name="Li Y."/>
            <person name="Deng W."/>
            <person name="Jiang X."/>
            <person name="Wang W."/>
            <person name="Chen Q."/>
            <person name="Zhang S."/>
            <person name="Li H."/>
            <person name="Wu J."/>
            <person name="Wang P."/>
            <person name="Li P."/>
            <person name="Shi C."/>
            <person name="Zheng F."/>
            <person name="Jian J."/>
            <person name="Huang B."/>
            <person name="Shan D."/>
            <person name="Shi M."/>
            <person name="Fang C."/>
            <person name="Yue Y."/>
            <person name="Li F."/>
            <person name="Li D."/>
            <person name="Wei S."/>
            <person name="Han B."/>
            <person name="Jiang C."/>
            <person name="Yin Y."/>
            <person name="Xia T."/>
            <person name="Zhang Z."/>
            <person name="Bennetzen J.L."/>
            <person name="Zhao S."/>
            <person name="Wan X."/>
        </authorList>
    </citation>
    <scope>NUCLEOTIDE SEQUENCE [LARGE SCALE GENOMIC DNA]</scope>
    <source>
        <strain evidence="9">cv. Shuchazao</strain>
        <tissue evidence="8">Leaf</tissue>
    </source>
</reference>
<dbReference type="STRING" id="542762.A0A4S4EZD6"/>
<evidence type="ECO:0000313" key="8">
    <source>
        <dbReference type="EMBL" id="THG21965.1"/>
    </source>
</evidence>
<accession>A0A4S4EZD6</accession>
<dbReference type="AlphaFoldDB" id="A0A4S4EZD6"/>